<comment type="caution">
    <text evidence="4">Lacks conserved residue(s) required for the propagation of feature annotation.</text>
</comment>
<evidence type="ECO:0000256" key="3">
    <source>
        <dbReference type="PROSITE-ProRule" id="PRU00409"/>
    </source>
</evidence>
<dbReference type="InterPro" id="IPR036046">
    <property type="entry name" value="Acylphosphatase-like_dom_sf"/>
</dbReference>
<evidence type="ECO:0000313" key="9">
    <source>
        <dbReference type="Proteomes" id="UP001138793"/>
    </source>
</evidence>
<dbReference type="PROSITE" id="PS50975">
    <property type="entry name" value="ATP_GRASP"/>
    <property type="match status" value="1"/>
</dbReference>
<dbReference type="Pfam" id="PF00708">
    <property type="entry name" value="Acylphosphatase"/>
    <property type="match status" value="1"/>
</dbReference>
<evidence type="ECO:0000259" key="7">
    <source>
        <dbReference type="PROSITE" id="PS51160"/>
    </source>
</evidence>
<comment type="caution">
    <text evidence="8">The sequence shown here is derived from an EMBL/GenBank/DDBJ whole genome shotgun (WGS) entry which is preliminary data.</text>
</comment>
<dbReference type="RefSeq" id="WP_149475094.1">
    <property type="nucleotide sequence ID" value="NZ_JAGGMB010000001.1"/>
</dbReference>
<evidence type="ECO:0000256" key="2">
    <source>
        <dbReference type="ARBA" id="ARBA00032904"/>
    </source>
</evidence>
<dbReference type="GO" id="GO:0046872">
    <property type="term" value="F:metal ion binding"/>
    <property type="evidence" value="ECO:0007669"/>
    <property type="project" value="InterPro"/>
</dbReference>
<name>A0A9X0YQE5_9BACI</name>
<dbReference type="Pfam" id="PF08443">
    <property type="entry name" value="RimK"/>
    <property type="match status" value="1"/>
</dbReference>
<evidence type="ECO:0000256" key="1">
    <source>
        <dbReference type="ARBA" id="ARBA00015991"/>
    </source>
</evidence>
<keyword evidence="3" id="KW-0547">Nucleotide-binding</keyword>
<sequence length="484" mass="54751">MKKSEVQLFPHLNHEVVKDISGFKLCSYLVALEGWRRGLELKWYKDETELCKMDRLNSSTQGKFFSLSSNEKKHYFFRSRGDIVSNKTVRICQNKETTKDFLNEAGVPIPLGTVLSNDKEIIEYAEQVGFPVVVKPLKGSMGKGVYTNINNTQELNDVLAELRSTLKDTELMIEKYYPGKEYRIYVVGDKVIGATNRVPANIDGDGIHSVEDLIKIKNNERKSNPYLAPKPIKVDFEVRNLLKSVGYDLKSIPRKDEKVFLRDKSNLSSGGDPIEATDELSGEVKQIAVDTLKALPSIPHAGVDIIVDPQDDRKGVVLEVNATAEIGFHLYPLEGKARDVPSAIIDYYFPETKNMNRSSFYFDYLSVIEPLKQWAAEEVKIAAAPERSKSIKYITVTGKLKKVGYMSYIKRQAMRRGLHGYIQQIDDNSIEIKLLNGNEQNLNGFIEVCKKGSKKSKVQNVLENDLQENVEIPQKMGFQIISIN</sequence>
<evidence type="ECO:0000259" key="6">
    <source>
        <dbReference type="PROSITE" id="PS50975"/>
    </source>
</evidence>
<dbReference type="InterPro" id="IPR013651">
    <property type="entry name" value="ATP-grasp_RimK-type"/>
</dbReference>
<keyword evidence="3" id="KW-0067">ATP-binding</keyword>
<dbReference type="SUPFAM" id="SSF54975">
    <property type="entry name" value="Acylphosphatase/BLUF domain-like"/>
    <property type="match status" value="1"/>
</dbReference>
<dbReference type="GO" id="GO:0005524">
    <property type="term" value="F:ATP binding"/>
    <property type="evidence" value="ECO:0007669"/>
    <property type="project" value="UniProtKB-UniRule"/>
</dbReference>
<dbReference type="InterPro" id="IPR001792">
    <property type="entry name" value="Acylphosphatase-like_dom"/>
</dbReference>
<dbReference type="PANTHER" id="PTHR21621">
    <property type="entry name" value="RIBOSOMAL PROTEIN S6 MODIFICATION PROTEIN"/>
    <property type="match status" value="1"/>
</dbReference>
<dbReference type="AlphaFoldDB" id="A0A9X0YQE5"/>
<reference evidence="8" key="1">
    <citation type="submission" date="2021-03" db="EMBL/GenBank/DDBJ databases">
        <title>Genomic Encyclopedia of Type Strains, Phase IV (KMG-IV): sequencing the most valuable type-strain genomes for metagenomic binning, comparative biology and taxonomic classification.</title>
        <authorList>
            <person name="Goeker M."/>
        </authorList>
    </citation>
    <scope>NUCLEOTIDE SEQUENCE</scope>
    <source>
        <strain evidence="8">DSM 107338</strain>
    </source>
</reference>
<dbReference type="PROSITE" id="PS51160">
    <property type="entry name" value="ACYLPHOSPHATASE_3"/>
    <property type="match status" value="1"/>
</dbReference>
<proteinExistence type="inferred from homology"/>
<protein>
    <recommendedName>
        <fullName evidence="1">Acylphosphatase</fullName>
    </recommendedName>
    <alternativeName>
        <fullName evidence="2">Acylphosphate phosphohydrolase</fullName>
    </alternativeName>
</protein>
<comment type="similarity">
    <text evidence="5">Belongs to the acylphosphatase family.</text>
</comment>
<dbReference type="Proteomes" id="UP001138793">
    <property type="component" value="Unassembled WGS sequence"/>
</dbReference>
<dbReference type="GO" id="GO:0009432">
    <property type="term" value="P:SOS response"/>
    <property type="evidence" value="ECO:0007669"/>
    <property type="project" value="TreeGrafter"/>
</dbReference>
<dbReference type="SUPFAM" id="SSF56059">
    <property type="entry name" value="Glutathione synthetase ATP-binding domain-like"/>
    <property type="match status" value="1"/>
</dbReference>
<gene>
    <name evidence="8" type="ORF">J2Z64_000372</name>
</gene>
<dbReference type="GO" id="GO:0005737">
    <property type="term" value="C:cytoplasm"/>
    <property type="evidence" value="ECO:0007669"/>
    <property type="project" value="TreeGrafter"/>
</dbReference>
<dbReference type="PANTHER" id="PTHR21621:SF0">
    <property type="entry name" value="BETA-CITRYLGLUTAMATE SYNTHASE B-RELATED"/>
    <property type="match status" value="1"/>
</dbReference>
<evidence type="ECO:0000256" key="5">
    <source>
        <dbReference type="RuleBase" id="RU004168"/>
    </source>
</evidence>
<dbReference type="OrthoDB" id="9803907at2"/>
<dbReference type="GO" id="GO:0018169">
    <property type="term" value="F:ribosomal S6-glutamic acid ligase activity"/>
    <property type="evidence" value="ECO:0007669"/>
    <property type="project" value="TreeGrafter"/>
</dbReference>
<evidence type="ECO:0000313" key="8">
    <source>
        <dbReference type="EMBL" id="MBP2076161.1"/>
    </source>
</evidence>
<dbReference type="InterPro" id="IPR011761">
    <property type="entry name" value="ATP-grasp"/>
</dbReference>
<accession>A0A9X0YQE5</accession>
<dbReference type="Gene3D" id="3.30.470.20">
    <property type="entry name" value="ATP-grasp fold, B domain"/>
    <property type="match status" value="2"/>
</dbReference>
<feature type="domain" description="Acylphosphatase-like" evidence="7">
    <location>
        <begin position="391"/>
        <end position="482"/>
    </location>
</feature>
<feature type="domain" description="ATP-grasp" evidence="6">
    <location>
        <begin position="99"/>
        <end position="349"/>
    </location>
</feature>
<dbReference type="Gene3D" id="3.30.70.100">
    <property type="match status" value="1"/>
</dbReference>
<evidence type="ECO:0000256" key="4">
    <source>
        <dbReference type="PROSITE-ProRule" id="PRU00520"/>
    </source>
</evidence>
<keyword evidence="9" id="KW-1185">Reference proteome</keyword>
<keyword evidence="8" id="KW-0436">Ligase</keyword>
<organism evidence="8 9">
    <name type="scientific">Oceanobacillus polygoni</name>
    <dbReference type="NCBI Taxonomy" id="1235259"/>
    <lineage>
        <taxon>Bacteria</taxon>
        <taxon>Bacillati</taxon>
        <taxon>Bacillota</taxon>
        <taxon>Bacilli</taxon>
        <taxon>Bacillales</taxon>
        <taxon>Bacillaceae</taxon>
        <taxon>Oceanobacillus</taxon>
    </lineage>
</organism>
<dbReference type="EMBL" id="JAGGMB010000001">
    <property type="protein sequence ID" value="MBP2076161.1"/>
    <property type="molecule type" value="Genomic_DNA"/>
</dbReference>